<dbReference type="AlphaFoldDB" id="A0A819SPE6"/>
<feature type="non-terminal residue" evidence="2">
    <location>
        <position position="1"/>
    </location>
</feature>
<reference evidence="2" key="1">
    <citation type="submission" date="2021-02" db="EMBL/GenBank/DDBJ databases">
        <authorList>
            <person name="Nowell W R."/>
        </authorList>
    </citation>
    <scope>NUCLEOTIDE SEQUENCE</scope>
</reference>
<dbReference type="GO" id="GO:0006516">
    <property type="term" value="P:glycoprotein catabolic process"/>
    <property type="evidence" value="ECO:0007669"/>
    <property type="project" value="InterPro"/>
</dbReference>
<evidence type="ECO:0000313" key="2">
    <source>
        <dbReference type="EMBL" id="CAF4062814.1"/>
    </source>
</evidence>
<proteinExistence type="predicted"/>
<dbReference type="Proteomes" id="UP000663868">
    <property type="component" value="Unassembled WGS sequence"/>
</dbReference>
<accession>A0A819SPE6</accession>
<name>A0A819SPE6_9BILA</name>
<sequence length="141" mass="16937">QIKDIVSILNEQRSTKGNESHGRQSGSLAWKLSREERDQQVFDKYLCNEIQEIKKNGWIDRAYSCSNIQRKIEKDWKMVYLCREHLQTNRILSWTIQLKPEKEKFYQFHQITIQCTSKAFDQYTQIICQLQIDDKQIIHLS</sequence>
<dbReference type="GO" id="GO:0005737">
    <property type="term" value="C:cytoplasm"/>
    <property type="evidence" value="ECO:0007669"/>
    <property type="project" value="InterPro"/>
</dbReference>
<evidence type="ECO:0000259" key="1">
    <source>
        <dbReference type="Pfam" id="PF04721"/>
    </source>
</evidence>
<dbReference type="InterPro" id="IPR008979">
    <property type="entry name" value="Galactose-bd-like_sf"/>
</dbReference>
<organism evidence="2 3">
    <name type="scientific">Adineta steineri</name>
    <dbReference type="NCBI Taxonomy" id="433720"/>
    <lineage>
        <taxon>Eukaryota</taxon>
        <taxon>Metazoa</taxon>
        <taxon>Spiralia</taxon>
        <taxon>Gnathifera</taxon>
        <taxon>Rotifera</taxon>
        <taxon>Eurotatoria</taxon>
        <taxon>Bdelloidea</taxon>
        <taxon>Adinetida</taxon>
        <taxon>Adinetidae</taxon>
        <taxon>Adineta</taxon>
    </lineage>
</organism>
<gene>
    <name evidence="2" type="ORF">KXQ929_LOCUS32253</name>
</gene>
<evidence type="ECO:0000313" key="3">
    <source>
        <dbReference type="Proteomes" id="UP000663868"/>
    </source>
</evidence>
<dbReference type="InterPro" id="IPR006588">
    <property type="entry name" value="Peptide_N_glycanase_PAW_dom"/>
</dbReference>
<dbReference type="Pfam" id="PF04721">
    <property type="entry name" value="PAW"/>
    <property type="match status" value="1"/>
</dbReference>
<dbReference type="EMBL" id="CAJOBB010003867">
    <property type="protein sequence ID" value="CAF4062814.1"/>
    <property type="molecule type" value="Genomic_DNA"/>
</dbReference>
<feature type="domain" description="PAW" evidence="1">
    <location>
        <begin position="41"/>
        <end position="136"/>
    </location>
</feature>
<dbReference type="InterPro" id="IPR038680">
    <property type="entry name" value="PAW_sf"/>
</dbReference>
<dbReference type="SUPFAM" id="SSF49785">
    <property type="entry name" value="Galactose-binding domain-like"/>
    <property type="match status" value="1"/>
</dbReference>
<comment type="caution">
    <text evidence="2">The sequence shown here is derived from an EMBL/GenBank/DDBJ whole genome shotgun (WGS) entry which is preliminary data.</text>
</comment>
<dbReference type="Gene3D" id="2.60.120.1020">
    <property type="entry name" value="Peptide N glycanase, PAW domain"/>
    <property type="match status" value="1"/>
</dbReference>
<protein>
    <recommendedName>
        <fullName evidence="1">PAW domain-containing protein</fullName>
    </recommendedName>
</protein>